<feature type="compositionally biased region" description="Gly residues" evidence="1">
    <location>
        <begin position="442"/>
        <end position="456"/>
    </location>
</feature>
<name>A0A7T7CA70_9BACI</name>
<evidence type="ECO:0000256" key="1">
    <source>
        <dbReference type="SAM" id="MobiDB-lite"/>
    </source>
</evidence>
<dbReference type="KEGG" id="scia:HUG15_02335"/>
<dbReference type="Pfam" id="PF26635">
    <property type="entry name" value="DUF8208"/>
    <property type="match status" value="1"/>
</dbReference>
<protein>
    <recommendedName>
        <fullName evidence="3">DUF8208 domain-containing protein</fullName>
    </recommendedName>
</protein>
<reference evidence="4 5" key="1">
    <citation type="submission" date="2020-06" db="EMBL/GenBank/DDBJ databases">
        <title>Genomic analysis of Salicibibacter sp. NKC5-3.</title>
        <authorList>
            <person name="Oh Y.J."/>
        </authorList>
    </citation>
    <scope>NUCLEOTIDE SEQUENCE [LARGE SCALE GENOMIC DNA]</scope>
    <source>
        <strain evidence="4 5">NKC5-3</strain>
    </source>
</reference>
<dbReference type="InterPro" id="IPR058066">
    <property type="entry name" value="pXO2-14_N"/>
</dbReference>
<feature type="domain" description="DUF8208" evidence="3">
    <location>
        <begin position="19"/>
        <end position="372"/>
    </location>
</feature>
<keyword evidence="2" id="KW-0812">Transmembrane</keyword>
<keyword evidence="2" id="KW-1133">Transmembrane helix</keyword>
<dbReference type="NCBIfam" id="NF045890">
    <property type="entry name" value="conj_pls20_p028"/>
    <property type="match status" value="1"/>
</dbReference>
<dbReference type="EMBL" id="CP054705">
    <property type="protein sequence ID" value="QQK74555.1"/>
    <property type="molecule type" value="Genomic_DNA"/>
</dbReference>
<feature type="region of interest" description="Disordered" evidence="1">
    <location>
        <begin position="416"/>
        <end position="624"/>
    </location>
</feature>
<sequence length="624" mass="66947">MEEQELLDTLRQFEDELNTGNIISYLVRFIGWWLLLGFRAIVRGMEGVIDGVLVLLDFFQTEPVLAFLETIQPILYILLALALGLIAYQLMFQRGQQRSQIPINIFISVMTVTLLTWGMDQASSFTDDAVEVASVGDDAFDMADQIVHDHITDIAIYDETGWQSPNVETRHHVDPENIDQIDVNEEITEDFERADGEELSQTGQEVLSNKIGIESNGDEGLVDIGDDGWFDFFPENYYRWDVNWGTALITLGVMAVTMILVSIKIAKLCFELAFNKVVALIMAYADISTGQRLKEILKNIGSIFVSIIMVFLSLRMYMYYTEYIATEMSGFGYLIAMIAGSLAVIDGPNIVQKLFGIDAGLRNAWTVAAGSYFAGKAAKPAVKGAANMASKGVKGATTGGVSTAAATAGGINGLAGGNKGTPNNGAAGNQGSPTQAGSTPGQSGGGQKPGGGGGQQGAPSQQRRPAQGTPGAGSPTNAQASGGEGEGSTANANAGAYQDTQQQPQPTGAKGNRPAPAPTHGGKTPSLQAEMREDARKGGGGNQRPATLNQQMQADQNGHEPPTTRDIPMPNRSAAGETRTVGQYMRDGASRRFNKNPYVQTSKRSYQLGKNTTSNWKQKRKNKH</sequence>
<feature type="compositionally biased region" description="Polar residues" evidence="1">
    <location>
        <begin position="488"/>
        <end position="506"/>
    </location>
</feature>
<dbReference type="Proteomes" id="UP000595823">
    <property type="component" value="Chromosome"/>
</dbReference>
<evidence type="ECO:0000313" key="4">
    <source>
        <dbReference type="EMBL" id="QQK74555.1"/>
    </source>
</evidence>
<keyword evidence="2" id="KW-0472">Membrane</keyword>
<dbReference type="RefSeq" id="WP_200126727.1">
    <property type="nucleotide sequence ID" value="NZ_CP054705.1"/>
</dbReference>
<feature type="compositionally biased region" description="Polar residues" evidence="1">
    <location>
        <begin position="422"/>
        <end position="433"/>
    </location>
</feature>
<evidence type="ECO:0000313" key="5">
    <source>
        <dbReference type="Proteomes" id="UP000595823"/>
    </source>
</evidence>
<dbReference type="InterPro" id="IPR058521">
    <property type="entry name" value="DUF8208"/>
</dbReference>
<feature type="compositionally biased region" description="Polar residues" evidence="1">
    <location>
        <begin position="544"/>
        <end position="556"/>
    </location>
</feature>
<keyword evidence="5" id="KW-1185">Reference proteome</keyword>
<proteinExistence type="predicted"/>
<organism evidence="4 5">
    <name type="scientific">Salicibibacter cibarius</name>
    <dbReference type="NCBI Taxonomy" id="2743000"/>
    <lineage>
        <taxon>Bacteria</taxon>
        <taxon>Bacillati</taxon>
        <taxon>Bacillota</taxon>
        <taxon>Bacilli</taxon>
        <taxon>Bacillales</taxon>
        <taxon>Bacillaceae</taxon>
        <taxon>Salicibibacter</taxon>
    </lineage>
</organism>
<feature type="transmembrane region" description="Helical" evidence="2">
    <location>
        <begin position="101"/>
        <end position="119"/>
    </location>
</feature>
<feature type="compositionally biased region" description="Low complexity" evidence="1">
    <location>
        <begin position="457"/>
        <end position="467"/>
    </location>
</feature>
<feature type="transmembrane region" description="Helical" evidence="2">
    <location>
        <begin position="299"/>
        <end position="318"/>
    </location>
</feature>
<feature type="compositionally biased region" description="Polar residues" evidence="1">
    <location>
        <begin position="597"/>
        <end position="616"/>
    </location>
</feature>
<evidence type="ECO:0000256" key="2">
    <source>
        <dbReference type="SAM" id="Phobius"/>
    </source>
</evidence>
<feature type="transmembrane region" description="Helical" evidence="2">
    <location>
        <begin position="330"/>
        <end position="351"/>
    </location>
</feature>
<feature type="transmembrane region" description="Helical" evidence="2">
    <location>
        <begin position="242"/>
        <end position="261"/>
    </location>
</feature>
<dbReference type="AlphaFoldDB" id="A0A7T7CA70"/>
<evidence type="ECO:0000259" key="3">
    <source>
        <dbReference type="Pfam" id="PF26635"/>
    </source>
</evidence>
<accession>A0A7T7CA70</accession>
<gene>
    <name evidence="4" type="ORF">HUG15_02335</name>
</gene>
<feature type="transmembrane region" description="Helical" evidence="2">
    <location>
        <begin position="74"/>
        <end position="92"/>
    </location>
</feature>
<feature type="transmembrane region" description="Helical" evidence="2">
    <location>
        <begin position="22"/>
        <end position="41"/>
    </location>
</feature>